<feature type="transmembrane region" description="Helical" evidence="5">
    <location>
        <begin position="30"/>
        <end position="52"/>
    </location>
</feature>
<feature type="transmembrane region" description="Helical" evidence="5">
    <location>
        <begin position="174"/>
        <end position="194"/>
    </location>
</feature>
<keyword evidence="3 5" id="KW-1133">Transmembrane helix</keyword>
<feature type="transmembrane region" description="Helical" evidence="5">
    <location>
        <begin position="64"/>
        <end position="87"/>
    </location>
</feature>
<feature type="transmembrane region" description="Helical" evidence="5">
    <location>
        <begin position="200"/>
        <end position="218"/>
    </location>
</feature>
<organism evidence="7 8">
    <name type="scientific">Winogradskyella marincola</name>
    <dbReference type="NCBI Taxonomy" id="3037795"/>
    <lineage>
        <taxon>Bacteria</taxon>
        <taxon>Pseudomonadati</taxon>
        <taxon>Bacteroidota</taxon>
        <taxon>Flavobacteriia</taxon>
        <taxon>Flavobacteriales</taxon>
        <taxon>Flavobacteriaceae</taxon>
        <taxon>Winogradskyella</taxon>
    </lineage>
</organism>
<proteinExistence type="predicted"/>
<dbReference type="InterPro" id="IPR037185">
    <property type="entry name" value="EmrE-like"/>
</dbReference>
<dbReference type="Pfam" id="PF00892">
    <property type="entry name" value="EamA"/>
    <property type="match status" value="2"/>
</dbReference>
<comment type="subcellular location">
    <subcellularLocation>
        <location evidence="1">Membrane</location>
        <topology evidence="1">Multi-pass membrane protein</topology>
    </subcellularLocation>
</comment>
<comment type="caution">
    <text evidence="7">The sequence shown here is derived from an EMBL/GenBank/DDBJ whole genome shotgun (WGS) entry which is preliminary data.</text>
</comment>
<dbReference type="Gene3D" id="1.10.3730.20">
    <property type="match status" value="1"/>
</dbReference>
<keyword evidence="8" id="KW-1185">Reference proteome</keyword>
<evidence type="ECO:0000256" key="2">
    <source>
        <dbReference type="ARBA" id="ARBA00022692"/>
    </source>
</evidence>
<evidence type="ECO:0000256" key="5">
    <source>
        <dbReference type="SAM" id="Phobius"/>
    </source>
</evidence>
<evidence type="ECO:0000313" key="8">
    <source>
        <dbReference type="Proteomes" id="UP001529085"/>
    </source>
</evidence>
<sequence>MFMKKAIFYMIISAIAFTLLNVFVKSLGQFSVYQIVFFRALGSLVFTFPYLLKKKVPIYGNKKTLLILRSVFGLTSMLLFFLSLRYITMGTAVSIRYIAPIFASIFAVFLLKENIKPIQWLFLALAFSGVLVLKGFDKNLQIEGLLYALISAVFAGLVYITIRRIGDKDHPVVVVNYFMFISTIIGGLLTLRNWITPIGYEWLALLSLGVFGYFAQLYMTKAMQIGETNVITPFKYLEVIFTTVIGLLWLNEAYSLYTLLGMLIIITGLCLNLFYKSTSTSSSSQKS</sequence>
<feature type="transmembrane region" description="Helical" evidence="5">
    <location>
        <begin position="93"/>
        <end position="111"/>
    </location>
</feature>
<feature type="transmembrane region" description="Helical" evidence="5">
    <location>
        <begin position="118"/>
        <end position="136"/>
    </location>
</feature>
<accession>A0ABT6G411</accession>
<dbReference type="Proteomes" id="UP001529085">
    <property type="component" value="Unassembled WGS sequence"/>
</dbReference>
<dbReference type="SUPFAM" id="SSF103481">
    <property type="entry name" value="Multidrug resistance efflux transporter EmrE"/>
    <property type="match status" value="2"/>
</dbReference>
<keyword evidence="2 5" id="KW-0812">Transmembrane</keyword>
<gene>
    <name evidence="7" type="ORF">P7122_12945</name>
</gene>
<dbReference type="EMBL" id="JARSBN010000007">
    <property type="protein sequence ID" value="MDG4716787.1"/>
    <property type="molecule type" value="Genomic_DNA"/>
</dbReference>
<keyword evidence="4 5" id="KW-0472">Membrane</keyword>
<feature type="transmembrane region" description="Helical" evidence="5">
    <location>
        <begin position="7"/>
        <end position="24"/>
    </location>
</feature>
<dbReference type="PANTHER" id="PTHR22911:SF6">
    <property type="entry name" value="SOLUTE CARRIER FAMILY 35 MEMBER G1"/>
    <property type="match status" value="1"/>
</dbReference>
<reference evidence="7 8" key="1">
    <citation type="submission" date="2023-03" db="EMBL/GenBank/DDBJ databases">
        <title>Strain YYF002 represents a novel species in the genus Winogradskyella isolated from seawater.</title>
        <authorList>
            <person name="Fu Z.-Y."/>
        </authorList>
    </citation>
    <scope>NUCLEOTIDE SEQUENCE [LARGE SCALE GENOMIC DNA]</scope>
    <source>
        <strain evidence="7 8">YYF002</strain>
    </source>
</reference>
<protein>
    <submittedName>
        <fullName evidence="7">DMT family transporter</fullName>
    </submittedName>
</protein>
<evidence type="ECO:0000259" key="6">
    <source>
        <dbReference type="Pfam" id="PF00892"/>
    </source>
</evidence>
<dbReference type="PANTHER" id="PTHR22911">
    <property type="entry name" value="ACYL-MALONYL CONDENSING ENZYME-RELATED"/>
    <property type="match status" value="1"/>
</dbReference>
<name>A0ABT6G411_9FLAO</name>
<evidence type="ECO:0000256" key="3">
    <source>
        <dbReference type="ARBA" id="ARBA00022989"/>
    </source>
</evidence>
<feature type="domain" description="EamA" evidence="6">
    <location>
        <begin position="5"/>
        <end position="133"/>
    </location>
</feature>
<dbReference type="InterPro" id="IPR000620">
    <property type="entry name" value="EamA_dom"/>
</dbReference>
<evidence type="ECO:0000256" key="4">
    <source>
        <dbReference type="ARBA" id="ARBA00023136"/>
    </source>
</evidence>
<feature type="transmembrane region" description="Helical" evidence="5">
    <location>
        <begin position="142"/>
        <end position="162"/>
    </location>
</feature>
<feature type="transmembrane region" description="Helical" evidence="5">
    <location>
        <begin position="256"/>
        <end position="275"/>
    </location>
</feature>
<evidence type="ECO:0000313" key="7">
    <source>
        <dbReference type="EMBL" id="MDG4716787.1"/>
    </source>
</evidence>
<evidence type="ECO:0000256" key="1">
    <source>
        <dbReference type="ARBA" id="ARBA00004141"/>
    </source>
</evidence>
<feature type="transmembrane region" description="Helical" evidence="5">
    <location>
        <begin position="230"/>
        <end position="250"/>
    </location>
</feature>
<feature type="domain" description="EamA" evidence="6">
    <location>
        <begin position="144"/>
        <end position="273"/>
    </location>
</feature>